<dbReference type="Proteomes" id="UP000626697">
    <property type="component" value="Unassembled WGS sequence"/>
</dbReference>
<dbReference type="Pfam" id="PF02342">
    <property type="entry name" value="TerD"/>
    <property type="match status" value="1"/>
</dbReference>
<dbReference type="Gene3D" id="2.60.60.30">
    <property type="entry name" value="sav2460 like domains"/>
    <property type="match status" value="1"/>
</dbReference>
<name>A0ABR6CPU1_9BACI</name>
<dbReference type="Pfam" id="PF10138">
    <property type="entry name" value="vWA-TerF-like"/>
    <property type="match status" value="1"/>
</dbReference>
<evidence type="ECO:0000313" key="3">
    <source>
        <dbReference type="EMBL" id="MBA9026595.1"/>
    </source>
</evidence>
<dbReference type="SUPFAM" id="SSF53300">
    <property type="entry name" value="vWA-like"/>
    <property type="match status" value="1"/>
</dbReference>
<keyword evidence="4" id="KW-1185">Reference proteome</keyword>
<feature type="domain" description="TerD" evidence="1">
    <location>
        <begin position="2"/>
        <end position="171"/>
    </location>
</feature>
<dbReference type="InterPro" id="IPR036465">
    <property type="entry name" value="vWFA_dom_sf"/>
</dbReference>
<protein>
    <submittedName>
        <fullName evidence="3">Stress response protein SCP2</fullName>
    </submittedName>
</protein>
<accession>A0ABR6CPU1</accession>
<evidence type="ECO:0000259" key="2">
    <source>
        <dbReference type="Pfam" id="PF10138"/>
    </source>
</evidence>
<evidence type="ECO:0000313" key="4">
    <source>
        <dbReference type="Proteomes" id="UP000626697"/>
    </source>
</evidence>
<feature type="domain" description="vWA found in TerF C terminus" evidence="2">
    <location>
        <begin position="218"/>
        <end position="419"/>
    </location>
</feature>
<comment type="caution">
    <text evidence="3">The sequence shown here is derived from an EMBL/GenBank/DDBJ whole genome shotgun (WGS) entry which is preliminary data.</text>
</comment>
<dbReference type="CDD" id="cd06974">
    <property type="entry name" value="TerD_like"/>
    <property type="match status" value="1"/>
</dbReference>
<evidence type="ECO:0000259" key="1">
    <source>
        <dbReference type="Pfam" id="PF02342"/>
    </source>
</evidence>
<sequence length="421" mass="49164">MSKQYPLTKKWRITVAWDISDPYDRNQYDVDVSVFMLNEQRKIPLEEYFIFYNQLESPDKSLIMASQMPNNAEQQITIHLPYIKDDIHEILFVVTIHDAVEKNQSFQQFRSIHMTIEDFNTNKTLFTFTEKQFYGETAFELGKIYKKDGAWRFNPVGRGYNAGLQEFLDLYYEETVEAPEATPEPVQIIEPIKLTSFDLLKKKVDIVLEKKALQKGIARVGVVLDISGSMRRLYQSGTVQSVLERLLALATRFDDNGILDVWIYDNEFTRMPSITEIDFTDYIEREILGNPSVKKFGANNEPPVMRDVLQKYFVEEKSKLPVYLIFINDGGVKKASRKHDNVPRVLIESAHQPLFWQFVGIGNGNFDVLKKLDELEGRFIDNANFFQIVDIENESDEELYNKLLNEFPFWMKEAKSKRVIH</sequence>
<organism evidence="3 4">
    <name type="scientific">Peribacillus huizhouensis</name>
    <dbReference type="NCBI Taxonomy" id="1501239"/>
    <lineage>
        <taxon>Bacteria</taxon>
        <taxon>Bacillati</taxon>
        <taxon>Bacillota</taxon>
        <taxon>Bacilli</taxon>
        <taxon>Bacillales</taxon>
        <taxon>Bacillaceae</taxon>
        <taxon>Peribacillus</taxon>
    </lineage>
</organism>
<dbReference type="EMBL" id="JACJHX010000004">
    <property type="protein sequence ID" value="MBA9026595.1"/>
    <property type="molecule type" value="Genomic_DNA"/>
</dbReference>
<dbReference type="InterPro" id="IPR003325">
    <property type="entry name" value="TerD"/>
</dbReference>
<dbReference type="InterPro" id="IPR051324">
    <property type="entry name" value="Stress/Tellurium_Resist"/>
</dbReference>
<dbReference type="PANTHER" id="PTHR32097">
    <property type="entry name" value="CAMP-BINDING PROTEIN 1-RELATED"/>
    <property type="match status" value="1"/>
</dbReference>
<dbReference type="PANTHER" id="PTHR32097:SF17">
    <property type="entry name" value="CAMP-BINDING PROTEIN 1-RELATED"/>
    <property type="match status" value="1"/>
</dbReference>
<reference evidence="3 4" key="1">
    <citation type="submission" date="2020-08" db="EMBL/GenBank/DDBJ databases">
        <title>Genomic Encyclopedia of Type Strains, Phase IV (KMG-IV): sequencing the most valuable type-strain genomes for metagenomic binning, comparative biology and taxonomic classification.</title>
        <authorList>
            <person name="Goeker M."/>
        </authorList>
    </citation>
    <scope>NUCLEOTIDE SEQUENCE [LARGE SCALE GENOMIC DNA]</scope>
    <source>
        <strain evidence="3 4">DSM 105481</strain>
    </source>
</reference>
<proteinExistence type="predicted"/>
<gene>
    <name evidence="3" type="ORF">HNP81_001880</name>
</gene>
<dbReference type="InterPro" id="IPR019303">
    <property type="entry name" value="vWA_TerF_C"/>
</dbReference>